<dbReference type="HAMAP" id="MF_03051">
    <property type="entry name" value="MOCS2A"/>
    <property type="match status" value="1"/>
</dbReference>
<evidence type="ECO:0000256" key="1">
    <source>
        <dbReference type="ARBA" id="ARBA00004496"/>
    </source>
</evidence>
<dbReference type="InterPro" id="IPR012675">
    <property type="entry name" value="Beta-grasp_dom_sf"/>
</dbReference>
<keyword evidence="4 5" id="KW-0501">Molybdenum cofactor biosynthesis</keyword>
<dbReference type="Pfam" id="PF04912">
    <property type="entry name" value="Dynamitin"/>
    <property type="match status" value="1"/>
</dbReference>
<dbReference type="SUPFAM" id="SSF54285">
    <property type="entry name" value="MoaD/ThiS"/>
    <property type="match status" value="1"/>
</dbReference>
<organism evidence="7 8">
    <name type="scientific">Ophiocordyceps camponoti-rufipedis</name>
    <dbReference type="NCBI Taxonomy" id="2004952"/>
    <lineage>
        <taxon>Eukaryota</taxon>
        <taxon>Fungi</taxon>
        <taxon>Dikarya</taxon>
        <taxon>Ascomycota</taxon>
        <taxon>Pezizomycotina</taxon>
        <taxon>Sordariomycetes</taxon>
        <taxon>Hypocreomycetidae</taxon>
        <taxon>Hypocreales</taxon>
        <taxon>Ophiocordycipitaceae</taxon>
        <taxon>Ophiocordyceps</taxon>
    </lineage>
</organism>
<evidence type="ECO:0000313" key="7">
    <source>
        <dbReference type="EMBL" id="PHH77991.1"/>
    </source>
</evidence>
<keyword evidence="3 5" id="KW-0597">Phosphoprotein</keyword>
<comment type="subunit">
    <text evidence="5">Heterotetramer; composed of 2 small (MOCS2A) and 2 large (MOCS2B) subunits.</text>
</comment>
<comment type="subcellular location">
    <subcellularLocation>
        <location evidence="1 5">Cytoplasm</location>
    </subcellularLocation>
</comment>
<comment type="function">
    <text evidence="5">Acts as a sulfur carrier required for molybdopterin biosynthesis. Component of the molybdopterin synthase complex that catalyzes the conversion of precursor Z into molybdopterin by mediating the incorporation of 2 sulfur atoms into precursor Z to generate a dithiolene group. In the complex, serves as sulfur donor by being thiocarboxylated (-COSH) at its C-terminus by UBA4. After interaction with MOCS2B, the sulfur is then transferred to precursor Z to form molybdopterin.</text>
</comment>
<evidence type="ECO:0000256" key="2">
    <source>
        <dbReference type="ARBA" id="ARBA00022490"/>
    </source>
</evidence>
<dbReference type="Gene3D" id="3.10.20.30">
    <property type="match status" value="1"/>
</dbReference>
<reference evidence="7 8" key="1">
    <citation type="submission" date="2017-06" db="EMBL/GenBank/DDBJ databases">
        <title>Ant-infecting Ophiocordyceps genomes reveal a high diversity of potential behavioral manipulation genes and a possible major role for enterotoxins.</title>
        <authorList>
            <person name="De Bekker C."/>
            <person name="Evans H.C."/>
            <person name="Brachmann A."/>
            <person name="Hughes D.P."/>
        </authorList>
    </citation>
    <scope>NUCLEOTIDE SEQUENCE [LARGE SCALE GENOMIC DNA]</scope>
    <source>
        <strain evidence="7 8">Map16</strain>
    </source>
</reference>
<name>A0A2C5ZFM2_9HYPO</name>
<evidence type="ECO:0000256" key="3">
    <source>
        <dbReference type="ARBA" id="ARBA00022553"/>
    </source>
</evidence>
<protein>
    <recommendedName>
        <fullName evidence="5">Molybdopterin synthase sulfur carrier subunit</fullName>
    </recommendedName>
    <alternativeName>
        <fullName evidence="5">Common component for nitrate reductase and xanthine dehydrogenase protein G</fullName>
    </alternativeName>
    <alternativeName>
        <fullName evidence="5">Molybdenum cofactor synthesis protein 2 small subunit</fullName>
    </alternativeName>
    <alternativeName>
        <fullName evidence="5">Molybdenum cofactor synthesis protein 2A</fullName>
    </alternativeName>
    <alternativeName>
        <fullName evidence="5">Sulfur carrier protein MOCS2A</fullName>
        <shortName evidence="5">MOCS2A</shortName>
    </alternativeName>
</protein>
<dbReference type="InterPro" id="IPR028133">
    <property type="entry name" value="Dynamitin"/>
</dbReference>
<feature type="compositionally biased region" description="Polar residues" evidence="6">
    <location>
        <begin position="27"/>
        <end position="39"/>
    </location>
</feature>
<dbReference type="GO" id="GO:0007017">
    <property type="term" value="P:microtubule-based process"/>
    <property type="evidence" value="ECO:0007669"/>
    <property type="project" value="InterPro"/>
</dbReference>
<feature type="region of interest" description="Disordered" evidence="6">
    <location>
        <begin position="135"/>
        <end position="159"/>
    </location>
</feature>
<dbReference type="GO" id="GO:0005869">
    <property type="term" value="C:dynactin complex"/>
    <property type="evidence" value="ECO:0007669"/>
    <property type="project" value="InterPro"/>
</dbReference>
<dbReference type="GO" id="GO:0030366">
    <property type="term" value="F:molybdopterin synthase activity"/>
    <property type="evidence" value="ECO:0007669"/>
    <property type="project" value="UniProtKB-UniRule"/>
</dbReference>
<keyword evidence="2 5" id="KW-0963">Cytoplasm</keyword>
<evidence type="ECO:0000256" key="4">
    <source>
        <dbReference type="ARBA" id="ARBA00023150"/>
    </source>
</evidence>
<dbReference type="CDD" id="cd00754">
    <property type="entry name" value="Ubl_MoaD"/>
    <property type="match status" value="1"/>
</dbReference>
<dbReference type="InterPro" id="IPR028887">
    <property type="entry name" value="MOCS2A_euk"/>
</dbReference>
<dbReference type="GO" id="GO:1990140">
    <property type="term" value="C:molybdopterin synthase complex"/>
    <property type="evidence" value="ECO:0007669"/>
    <property type="project" value="UniProtKB-UniRule"/>
</dbReference>
<sequence>MALNSKYATLPDLDSAPDIYETPGLTDDNSTVPTTTDQAPSVDGFEDCDDDDRSILRSRLRIGEARSRFLPAHIDARQADFSDRVDGKRRAYRASTRRYHVLEDGTLELGSLSDDDDDDDEESLERKIARLKREVAEAKQDSARRKSASADQEHNQVPEDDRLEALSKALDDVSTVEIGLASTHETARLTPATIDPSTVNGPTYTITYAPDYQQSHALAKAADFDRRLAAMEELLGISSSSAMDGSGGLDGLTRAVLPTLDSMEKQISTLSQASTANLDAISRRVRTLASEQDKLNDSRDKAKALRDELGKHAPASPTDEAEQEAKINALYGILPSIENLTPLLPPLLDRLRSLRIMHADAASVSQTLDSIEAQQADMVGELRQWKEGLDKMEAAIRNGETTVKDNTNVVEGWVKDLEERMGRSALKISLGFFRKIFFLWHRRLENSQGKGENRDHCQASCYLVMAPTPADHFKVLLFAGASSYAKKDCEFLPAPLPLSQLFSELEARFPGIQTRILDSCLVTVNMEYVDVPQDGDRVITAADEVAIIPPVSSG</sequence>
<evidence type="ECO:0000313" key="8">
    <source>
        <dbReference type="Proteomes" id="UP000226431"/>
    </source>
</evidence>
<proteinExistence type="inferred from homology"/>
<dbReference type="UniPathway" id="UPA00344"/>
<dbReference type="PANTHER" id="PTHR15346">
    <property type="entry name" value="DYNACTIN SUBUNIT"/>
    <property type="match status" value="1"/>
</dbReference>
<accession>A0A2C5ZFM2</accession>
<dbReference type="STRING" id="2004952.A0A2C5ZFM2"/>
<dbReference type="InterPro" id="IPR016155">
    <property type="entry name" value="Mopterin_synth/thiamin_S_b"/>
</dbReference>
<dbReference type="Pfam" id="PF02597">
    <property type="entry name" value="ThiS"/>
    <property type="match status" value="1"/>
</dbReference>
<feature type="compositionally biased region" description="Basic and acidic residues" evidence="6">
    <location>
        <begin position="135"/>
        <end position="144"/>
    </location>
</feature>
<comment type="similarity">
    <text evidence="5">Belongs to the MoaD family. MOCS2A subfamily.</text>
</comment>
<comment type="pathway">
    <text evidence="5">Cofactor biosynthesis; molybdopterin biosynthesis.</text>
</comment>
<gene>
    <name evidence="5" type="primary">cnxG</name>
    <name evidence="7" type="ORF">CDD80_7502</name>
</gene>
<feature type="modified residue" description="Glycyl adenylate; alternate" evidence="5">
    <location>
        <position position="554"/>
    </location>
</feature>
<dbReference type="InterPro" id="IPR003749">
    <property type="entry name" value="ThiS/MoaD-like"/>
</dbReference>
<evidence type="ECO:0000256" key="6">
    <source>
        <dbReference type="SAM" id="MobiDB-lite"/>
    </source>
</evidence>
<feature type="region of interest" description="Disordered" evidence="6">
    <location>
        <begin position="1"/>
        <end position="50"/>
    </location>
</feature>
<dbReference type="GO" id="GO:0000166">
    <property type="term" value="F:nucleotide binding"/>
    <property type="evidence" value="ECO:0007669"/>
    <property type="project" value="UniProtKB-KW"/>
</dbReference>
<dbReference type="AlphaFoldDB" id="A0A2C5ZFM2"/>
<keyword evidence="5" id="KW-0547">Nucleotide-binding</keyword>
<comment type="PTM">
    <text evidence="5">C-terminal thiocarboxylation occurs in 2 steps, it is first acyl-adenylated (-COAMP) via the hesA/moeB/thiF part of UBA4, then thiocarboxylated (-COSH) via the rhodanese domain of UBA4.</text>
</comment>
<dbReference type="EMBL" id="NJES01000096">
    <property type="protein sequence ID" value="PHH77991.1"/>
    <property type="molecule type" value="Genomic_DNA"/>
</dbReference>
<dbReference type="Proteomes" id="UP000226431">
    <property type="component" value="Unassembled WGS sequence"/>
</dbReference>
<dbReference type="GO" id="GO:0006777">
    <property type="term" value="P:Mo-molybdopterin cofactor biosynthetic process"/>
    <property type="evidence" value="ECO:0007669"/>
    <property type="project" value="UniProtKB-UniRule"/>
</dbReference>
<dbReference type="OrthoDB" id="4977at2759"/>
<comment type="caution">
    <text evidence="7">The sequence shown here is derived from an EMBL/GenBank/DDBJ whole genome shotgun (WGS) entry which is preliminary data.</text>
</comment>
<evidence type="ECO:0000256" key="5">
    <source>
        <dbReference type="HAMAP-Rule" id="MF_03051"/>
    </source>
</evidence>
<keyword evidence="8" id="KW-1185">Reference proteome</keyword>
<feature type="modified residue" description="1-thioglycine; alternate" evidence="5">
    <location>
        <position position="554"/>
    </location>
</feature>